<protein>
    <recommendedName>
        <fullName evidence="2">histidine kinase</fullName>
        <ecNumber evidence="2">2.7.13.3</ecNumber>
    </recommendedName>
</protein>
<dbReference type="InterPro" id="IPR036097">
    <property type="entry name" value="HisK_dim/P_sf"/>
</dbReference>
<dbReference type="SMART" id="SM00091">
    <property type="entry name" value="PAS"/>
    <property type="match status" value="2"/>
</dbReference>
<dbReference type="EMBL" id="CP036498">
    <property type="protein sequence ID" value="QUS42619.1"/>
    <property type="molecule type" value="Genomic_DNA"/>
</dbReference>
<dbReference type="Gene3D" id="1.10.287.130">
    <property type="match status" value="1"/>
</dbReference>
<dbReference type="Gene3D" id="3.30.450.20">
    <property type="entry name" value="PAS domain"/>
    <property type="match status" value="3"/>
</dbReference>
<keyword evidence="10" id="KW-0418">Kinase</keyword>
<evidence type="ECO:0000256" key="2">
    <source>
        <dbReference type="ARBA" id="ARBA00012438"/>
    </source>
</evidence>
<dbReference type="InterPro" id="IPR036890">
    <property type="entry name" value="HATPase_C_sf"/>
</dbReference>
<feature type="domain" description="Histidine kinase" evidence="6">
    <location>
        <begin position="466"/>
        <end position="690"/>
    </location>
</feature>
<evidence type="ECO:0000259" key="6">
    <source>
        <dbReference type="PROSITE" id="PS50109"/>
    </source>
</evidence>
<dbReference type="InterPro" id="IPR005467">
    <property type="entry name" value="His_kinase_dom"/>
</dbReference>
<dbReference type="SUPFAM" id="SSF47384">
    <property type="entry name" value="Homodimeric domain of signal transducing histidine kinase"/>
    <property type="match status" value="1"/>
</dbReference>
<dbReference type="SUPFAM" id="SSF52172">
    <property type="entry name" value="CheY-like"/>
    <property type="match status" value="1"/>
</dbReference>
<dbReference type="SMART" id="SM00086">
    <property type="entry name" value="PAC"/>
    <property type="match status" value="2"/>
</dbReference>
<dbReference type="InterPro" id="IPR001610">
    <property type="entry name" value="PAC"/>
</dbReference>
<evidence type="ECO:0000259" key="7">
    <source>
        <dbReference type="PROSITE" id="PS50110"/>
    </source>
</evidence>
<evidence type="ECO:0000256" key="1">
    <source>
        <dbReference type="ARBA" id="ARBA00000085"/>
    </source>
</evidence>
<keyword evidence="3 4" id="KW-0597">Phosphoprotein</keyword>
<dbReference type="Proteomes" id="UP000682843">
    <property type="component" value="Chromosome"/>
</dbReference>
<evidence type="ECO:0000256" key="4">
    <source>
        <dbReference type="PROSITE-ProRule" id="PRU00169"/>
    </source>
</evidence>
<dbReference type="NCBIfam" id="TIGR00229">
    <property type="entry name" value="sensory_box"/>
    <property type="match status" value="2"/>
</dbReference>
<dbReference type="CDD" id="cd00082">
    <property type="entry name" value="HisKA"/>
    <property type="match status" value="1"/>
</dbReference>
<dbReference type="GO" id="GO:0016301">
    <property type="term" value="F:kinase activity"/>
    <property type="evidence" value="ECO:0007669"/>
    <property type="project" value="UniProtKB-KW"/>
</dbReference>
<proteinExistence type="predicted"/>
<dbReference type="Pfam" id="PF00072">
    <property type="entry name" value="Response_reg"/>
    <property type="match status" value="1"/>
</dbReference>
<name>A0ABX8AJ38_9BRAD</name>
<dbReference type="PROSITE" id="PS50110">
    <property type="entry name" value="RESPONSE_REGULATORY"/>
    <property type="match status" value="1"/>
</dbReference>
<dbReference type="EC" id="2.7.13.3" evidence="2"/>
<evidence type="ECO:0000259" key="9">
    <source>
        <dbReference type="PROSITE" id="PS50113"/>
    </source>
</evidence>
<feature type="domain" description="PAC" evidence="9">
    <location>
        <begin position="248"/>
        <end position="301"/>
    </location>
</feature>
<comment type="catalytic activity">
    <reaction evidence="1">
        <text>ATP + protein L-histidine = ADP + protein N-phospho-L-histidine.</text>
        <dbReference type="EC" id="2.7.13.3"/>
    </reaction>
</comment>
<dbReference type="CDD" id="cd18161">
    <property type="entry name" value="REC_hyHK_blue-like"/>
    <property type="match status" value="1"/>
</dbReference>
<dbReference type="InterPro" id="IPR000014">
    <property type="entry name" value="PAS"/>
</dbReference>
<dbReference type="Gene3D" id="3.40.50.2300">
    <property type="match status" value="1"/>
</dbReference>
<dbReference type="SUPFAM" id="SSF55785">
    <property type="entry name" value="PYP-like sensor domain (PAS domain)"/>
    <property type="match status" value="2"/>
</dbReference>
<dbReference type="SMART" id="SM00388">
    <property type="entry name" value="HisKA"/>
    <property type="match status" value="1"/>
</dbReference>
<dbReference type="PROSITE" id="PS50109">
    <property type="entry name" value="HIS_KIN"/>
    <property type="match status" value="1"/>
</dbReference>
<dbReference type="InterPro" id="IPR013655">
    <property type="entry name" value="PAS_fold_3"/>
</dbReference>
<dbReference type="SUPFAM" id="SSF55874">
    <property type="entry name" value="ATPase domain of HSP90 chaperone/DNA topoisomerase II/histidine kinase"/>
    <property type="match status" value="1"/>
</dbReference>
<dbReference type="SMART" id="SM00448">
    <property type="entry name" value="REC"/>
    <property type="match status" value="1"/>
</dbReference>
<dbReference type="SMART" id="SM00387">
    <property type="entry name" value="HATPase_c"/>
    <property type="match status" value="1"/>
</dbReference>
<dbReference type="PANTHER" id="PTHR43065">
    <property type="entry name" value="SENSOR HISTIDINE KINASE"/>
    <property type="match status" value="1"/>
</dbReference>
<feature type="domain" description="PAS" evidence="8">
    <location>
        <begin position="342"/>
        <end position="397"/>
    </location>
</feature>
<keyword evidence="10" id="KW-0808">Transferase</keyword>
<feature type="coiled-coil region" evidence="5">
    <location>
        <begin position="299"/>
        <end position="326"/>
    </location>
</feature>
<dbReference type="PRINTS" id="PR00344">
    <property type="entry name" value="BCTRLSENSOR"/>
</dbReference>
<keyword evidence="5" id="KW-0175">Coiled coil</keyword>
<evidence type="ECO:0000256" key="3">
    <source>
        <dbReference type="ARBA" id="ARBA00022553"/>
    </source>
</evidence>
<dbReference type="PANTHER" id="PTHR43065:SF42">
    <property type="entry name" value="TWO-COMPONENT SENSOR PPRA"/>
    <property type="match status" value="1"/>
</dbReference>
<evidence type="ECO:0000313" key="10">
    <source>
        <dbReference type="EMBL" id="QUS42619.1"/>
    </source>
</evidence>
<feature type="modified residue" description="4-aspartylphosphate" evidence="4">
    <location>
        <position position="761"/>
    </location>
</feature>
<dbReference type="Pfam" id="PF08447">
    <property type="entry name" value="PAS_3"/>
    <property type="match status" value="2"/>
</dbReference>
<evidence type="ECO:0000256" key="5">
    <source>
        <dbReference type="SAM" id="Coils"/>
    </source>
</evidence>
<feature type="domain" description="Response regulatory" evidence="7">
    <location>
        <begin position="711"/>
        <end position="826"/>
    </location>
</feature>
<accession>A0ABX8AJ38</accession>
<dbReference type="Pfam" id="PF02518">
    <property type="entry name" value="HATPase_c"/>
    <property type="match status" value="1"/>
</dbReference>
<dbReference type="InterPro" id="IPR035965">
    <property type="entry name" value="PAS-like_dom_sf"/>
</dbReference>
<sequence>MAAERTENQVDFLAGGGDMGALMRAYDWRSSPLGPPSGWPQGLRTAIRILLNSYHPIFIWWGPELIQFYNDAYRATLDDQQHPRALGEQGRAFWHEIWHIIGPQVDQVMSGGGPTWHEDQLIPVTRNGELTYGYWTYGYSPLDGDDGIGGVMVICRDVTKDHQANIALREREAELARVQEIGSIGGLEVDLRTGFRNRRSPEYLRIHGLPPDAVNESHQDWVARVHPEDREATEQKFIEAVKSGVQEYSVQYRIIRPSDGALRWISVKSIIERDESGKPLRLVGAHTDVTEEVQSREALQRSEEQAKQLALKLAELNATLAERVREKTRERDRIWSVSRDLLMVADYSGAWRTVNPAWTQVLGWSETDLLDRTSRWLEHPDDQAKTIAEIEKLALGYQTIRFENRLRHKDGSYRWLSWTATPDNELIYCVARDVTEEKAAAERLKAAEEALRQSQKMEAVGQLTGGIAHDFNNLLTGIVGSLDLMQTRLGQGRTESLPRYIDAAMTSANRAASLTHRLLAFARRQPLVPKAVDANALVMSLEDLLRRTIGERLELHIAAAPDLWSTLCDPNQLESALLNLAINARDAMPDGGRLSIVTRNIHVGTITADTPALTPGDYICIAVADTGTGMTADVLARAFDPFFTTKPIGQGTGLGLSMIYGFARQSNGHVSIDSHVGLGTSVKLYLPRHEGAASEDVAGTQRDEHKSAGETVLVVEDEPVVRAVVVELLQDEGYHVLEAIDGTSGLAVLQGNAKIDLLVTDVGLPGMNGRQLADQARETRPDLKILFITGYAESVAMAEGFLLPGMEMITKPFDLDILSRRIRAMISV</sequence>
<dbReference type="InterPro" id="IPR011006">
    <property type="entry name" value="CheY-like_superfamily"/>
</dbReference>
<dbReference type="Pfam" id="PF00512">
    <property type="entry name" value="HisKA"/>
    <property type="match status" value="1"/>
</dbReference>
<gene>
    <name evidence="10" type="ORF">RPMA_27480</name>
</gene>
<dbReference type="Gene3D" id="3.30.565.10">
    <property type="entry name" value="Histidine kinase-like ATPase, C-terminal domain"/>
    <property type="match status" value="1"/>
</dbReference>
<dbReference type="PROSITE" id="PS50113">
    <property type="entry name" value="PAC"/>
    <property type="match status" value="1"/>
</dbReference>
<keyword evidence="11" id="KW-1185">Reference proteome</keyword>
<dbReference type="InterPro" id="IPR003594">
    <property type="entry name" value="HATPase_dom"/>
</dbReference>
<evidence type="ECO:0000259" key="8">
    <source>
        <dbReference type="PROSITE" id="PS50112"/>
    </source>
</evidence>
<dbReference type="InterPro" id="IPR003661">
    <property type="entry name" value="HisK_dim/P_dom"/>
</dbReference>
<dbReference type="InterPro" id="IPR004358">
    <property type="entry name" value="Sig_transdc_His_kin-like_C"/>
</dbReference>
<dbReference type="CDD" id="cd00130">
    <property type="entry name" value="PAS"/>
    <property type="match status" value="2"/>
</dbReference>
<dbReference type="InterPro" id="IPR000700">
    <property type="entry name" value="PAS-assoc_C"/>
</dbReference>
<reference evidence="10 11" key="1">
    <citation type="submission" date="2019-02" db="EMBL/GenBank/DDBJ databases">
        <title>Emended description of the genus Rhodopseudomonas and description of Rhodopseudomonas albus sp. nov., a non-phototrophic, heavy-metal-tolerant bacterium isolated from garden soil.</title>
        <authorList>
            <person name="Bao Z."/>
            <person name="Cao W.W."/>
            <person name="Sato Y."/>
            <person name="Nishizawa T."/>
            <person name="Zhao J."/>
            <person name="Guo Y."/>
            <person name="Ohta H."/>
        </authorList>
    </citation>
    <scope>NUCLEOTIDE SEQUENCE [LARGE SCALE GENOMIC DNA]</scope>
    <source>
        <strain evidence="10 11">SK50-23</strain>
    </source>
</reference>
<dbReference type="InterPro" id="IPR001789">
    <property type="entry name" value="Sig_transdc_resp-reg_receiver"/>
</dbReference>
<organism evidence="10 11">
    <name type="scientific">Tardiphaga alba</name>
    <dbReference type="NCBI Taxonomy" id="340268"/>
    <lineage>
        <taxon>Bacteria</taxon>
        <taxon>Pseudomonadati</taxon>
        <taxon>Pseudomonadota</taxon>
        <taxon>Alphaproteobacteria</taxon>
        <taxon>Hyphomicrobiales</taxon>
        <taxon>Nitrobacteraceae</taxon>
        <taxon>Tardiphaga</taxon>
    </lineage>
</organism>
<dbReference type="PROSITE" id="PS50112">
    <property type="entry name" value="PAS"/>
    <property type="match status" value="1"/>
</dbReference>
<evidence type="ECO:0000313" key="11">
    <source>
        <dbReference type="Proteomes" id="UP000682843"/>
    </source>
</evidence>
<dbReference type="Gene3D" id="2.10.70.100">
    <property type="match status" value="1"/>
</dbReference>